<dbReference type="RefSeq" id="XP_024735776.1">
    <property type="nucleotide sequence ID" value="XM_024880398.1"/>
</dbReference>
<gene>
    <name evidence="1" type="ORF">K444DRAFT_613672</name>
</gene>
<keyword evidence="2" id="KW-1185">Reference proteome</keyword>
<proteinExistence type="predicted"/>
<dbReference type="Proteomes" id="UP000235371">
    <property type="component" value="Unassembled WGS sequence"/>
</dbReference>
<organism evidence="1 2">
    <name type="scientific">Hyaloscypha bicolor E</name>
    <dbReference type="NCBI Taxonomy" id="1095630"/>
    <lineage>
        <taxon>Eukaryota</taxon>
        <taxon>Fungi</taxon>
        <taxon>Dikarya</taxon>
        <taxon>Ascomycota</taxon>
        <taxon>Pezizomycotina</taxon>
        <taxon>Leotiomycetes</taxon>
        <taxon>Helotiales</taxon>
        <taxon>Hyaloscyphaceae</taxon>
        <taxon>Hyaloscypha</taxon>
        <taxon>Hyaloscypha bicolor</taxon>
    </lineage>
</organism>
<dbReference type="InParanoid" id="A0A2J6T772"/>
<name>A0A2J6T772_9HELO</name>
<dbReference type="AlphaFoldDB" id="A0A2J6T772"/>
<dbReference type="GeneID" id="36588475"/>
<sequence>MAISPWYSSGFSISCSSNALSIGGVIVLRRPTPFEGALVVIESSSTNGTCYGLTTPM</sequence>
<protein>
    <submittedName>
        <fullName evidence="1">Uncharacterized protein</fullName>
    </submittedName>
</protein>
<dbReference type="EMBL" id="KZ613817">
    <property type="protein sequence ID" value="PMD58872.1"/>
    <property type="molecule type" value="Genomic_DNA"/>
</dbReference>
<evidence type="ECO:0000313" key="2">
    <source>
        <dbReference type="Proteomes" id="UP000235371"/>
    </source>
</evidence>
<evidence type="ECO:0000313" key="1">
    <source>
        <dbReference type="EMBL" id="PMD58872.1"/>
    </source>
</evidence>
<accession>A0A2J6T772</accession>
<reference evidence="1 2" key="1">
    <citation type="submission" date="2016-04" db="EMBL/GenBank/DDBJ databases">
        <title>A degradative enzymes factory behind the ericoid mycorrhizal symbiosis.</title>
        <authorList>
            <consortium name="DOE Joint Genome Institute"/>
            <person name="Martino E."/>
            <person name="Morin E."/>
            <person name="Grelet G."/>
            <person name="Kuo A."/>
            <person name="Kohler A."/>
            <person name="Daghino S."/>
            <person name="Barry K."/>
            <person name="Choi C."/>
            <person name="Cichocki N."/>
            <person name="Clum A."/>
            <person name="Copeland A."/>
            <person name="Hainaut M."/>
            <person name="Haridas S."/>
            <person name="Labutti K."/>
            <person name="Lindquist E."/>
            <person name="Lipzen A."/>
            <person name="Khouja H.-R."/>
            <person name="Murat C."/>
            <person name="Ohm R."/>
            <person name="Olson A."/>
            <person name="Spatafora J."/>
            <person name="Veneault-Fourrey C."/>
            <person name="Henrissat B."/>
            <person name="Grigoriev I."/>
            <person name="Martin F."/>
            <person name="Perotto S."/>
        </authorList>
    </citation>
    <scope>NUCLEOTIDE SEQUENCE [LARGE SCALE GENOMIC DNA]</scope>
    <source>
        <strain evidence="1 2">E</strain>
    </source>
</reference>
<dbReference type="OrthoDB" id="5308957at2759"/>